<dbReference type="Gene3D" id="3.20.110.10">
    <property type="entry name" value="Glycoside hydrolase 38, N terminal domain"/>
    <property type="match status" value="1"/>
</dbReference>
<dbReference type="InterPro" id="IPR037094">
    <property type="entry name" value="Glyco_hydro_38_cen_sf"/>
</dbReference>
<dbReference type="InterPro" id="IPR011682">
    <property type="entry name" value="Glyco_hydro_38_C"/>
</dbReference>
<keyword evidence="2" id="KW-0479">Metal-binding</keyword>
<dbReference type="Pfam" id="PF22907">
    <property type="entry name" value="Ams1-like_1st"/>
    <property type="match status" value="1"/>
</dbReference>
<dbReference type="GO" id="GO:0009313">
    <property type="term" value="P:oligosaccharide catabolic process"/>
    <property type="evidence" value="ECO:0007669"/>
    <property type="project" value="TreeGrafter"/>
</dbReference>
<dbReference type="GO" id="GO:0000329">
    <property type="term" value="C:fungal-type vacuole membrane"/>
    <property type="evidence" value="ECO:0007669"/>
    <property type="project" value="TreeGrafter"/>
</dbReference>
<dbReference type="Pfam" id="PF01074">
    <property type="entry name" value="Glyco_hydro_38N"/>
    <property type="match status" value="1"/>
</dbReference>
<dbReference type="InterPro" id="IPR011330">
    <property type="entry name" value="Glyco_hydro/deAcase_b/a-brl"/>
</dbReference>
<keyword evidence="7" id="KW-1185">Reference proteome</keyword>
<name>A0A371CH52_9APHY</name>
<evidence type="ECO:0000256" key="4">
    <source>
        <dbReference type="ARBA" id="ARBA00023295"/>
    </source>
</evidence>
<evidence type="ECO:0000256" key="2">
    <source>
        <dbReference type="ARBA" id="ARBA00022723"/>
    </source>
</evidence>
<dbReference type="SUPFAM" id="SSF88688">
    <property type="entry name" value="Families 57/38 glycoside transferase middle domain"/>
    <property type="match status" value="1"/>
</dbReference>
<dbReference type="AlphaFoldDB" id="A0A371CH52"/>
<keyword evidence="4" id="KW-0326">Glycosidase</keyword>
<dbReference type="PANTHER" id="PTHR46017:SF1">
    <property type="entry name" value="ALPHA-MANNOSIDASE 2C1"/>
    <property type="match status" value="1"/>
</dbReference>
<dbReference type="InterPro" id="IPR011013">
    <property type="entry name" value="Gal_mutarotase_sf_dom"/>
</dbReference>
<dbReference type="EMBL" id="KZ857714">
    <property type="protein sequence ID" value="RDX39615.1"/>
    <property type="molecule type" value="Genomic_DNA"/>
</dbReference>
<dbReference type="Gene3D" id="1.20.1270.50">
    <property type="entry name" value="Glycoside hydrolase family 38, central domain"/>
    <property type="match status" value="1"/>
</dbReference>
<proteinExistence type="inferred from homology"/>
<dbReference type="InterPro" id="IPR015341">
    <property type="entry name" value="Glyco_hydro_38_cen"/>
</dbReference>
<feature type="domain" description="Glycoside hydrolase family 38 central" evidence="5">
    <location>
        <begin position="539"/>
        <end position="608"/>
    </location>
</feature>
<dbReference type="Pfam" id="PF07748">
    <property type="entry name" value="Glyco_hydro_38C"/>
    <property type="match status" value="1"/>
</dbReference>
<dbReference type="InterPro" id="IPR000602">
    <property type="entry name" value="Glyco_hydro_38_N"/>
</dbReference>
<dbReference type="GO" id="GO:0030246">
    <property type="term" value="F:carbohydrate binding"/>
    <property type="evidence" value="ECO:0007669"/>
    <property type="project" value="InterPro"/>
</dbReference>
<protein>
    <recommendedName>
        <fullName evidence="5">Glycoside hydrolase family 38 central domain-containing protein</fullName>
    </recommendedName>
</protein>
<dbReference type="GO" id="GO:0006013">
    <property type="term" value="P:mannose metabolic process"/>
    <property type="evidence" value="ECO:0007669"/>
    <property type="project" value="InterPro"/>
</dbReference>
<evidence type="ECO:0000256" key="3">
    <source>
        <dbReference type="ARBA" id="ARBA00022801"/>
    </source>
</evidence>
<dbReference type="GO" id="GO:0004559">
    <property type="term" value="F:alpha-mannosidase activity"/>
    <property type="evidence" value="ECO:0007669"/>
    <property type="project" value="InterPro"/>
</dbReference>
<evidence type="ECO:0000313" key="7">
    <source>
        <dbReference type="Proteomes" id="UP000256964"/>
    </source>
</evidence>
<dbReference type="OrthoDB" id="10261055at2759"/>
<gene>
    <name evidence="6" type="ORF">OH76DRAFT_1521250</name>
</gene>
<organism evidence="6 7">
    <name type="scientific">Lentinus brumalis</name>
    <dbReference type="NCBI Taxonomy" id="2498619"/>
    <lineage>
        <taxon>Eukaryota</taxon>
        <taxon>Fungi</taxon>
        <taxon>Dikarya</taxon>
        <taxon>Basidiomycota</taxon>
        <taxon>Agaricomycotina</taxon>
        <taxon>Agaricomycetes</taxon>
        <taxon>Polyporales</taxon>
        <taxon>Polyporaceae</taxon>
        <taxon>Lentinus</taxon>
    </lineage>
</organism>
<dbReference type="PANTHER" id="PTHR46017">
    <property type="entry name" value="ALPHA-MANNOSIDASE 2C1"/>
    <property type="match status" value="1"/>
</dbReference>
<dbReference type="SMART" id="SM00872">
    <property type="entry name" value="Alpha-mann_mid"/>
    <property type="match status" value="1"/>
</dbReference>
<dbReference type="Pfam" id="PF09261">
    <property type="entry name" value="Alpha-mann_mid"/>
    <property type="match status" value="1"/>
</dbReference>
<reference evidence="6 7" key="1">
    <citation type="journal article" date="2018" name="Biotechnol. Biofuels">
        <title>Integrative visual omics of the white-rot fungus Polyporus brumalis exposes the biotechnological potential of its oxidative enzymes for delignifying raw plant biomass.</title>
        <authorList>
            <person name="Miyauchi S."/>
            <person name="Rancon A."/>
            <person name="Drula E."/>
            <person name="Hage H."/>
            <person name="Chaduli D."/>
            <person name="Favel A."/>
            <person name="Grisel S."/>
            <person name="Henrissat B."/>
            <person name="Herpoel-Gimbert I."/>
            <person name="Ruiz-Duenas F.J."/>
            <person name="Chevret D."/>
            <person name="Hainaut M."/>
            <person name="Lin J."/>
            <person name="Wang M."/>
            <person name="Pangilinan J."/>
            <person name="Lipzen A."/>
            <person name="Lesage-Meessen L."/>
            <person name="Navarro D."/>
            <person name="Riley R."/>
            <person name="Grigoriev I.V."/>
            <person name="Zhou S."/>
            <person name="Raouche S."/>
            <person name="Rosso M.N."/>
        </authorList>
    </citation>
    <scope>NUCLEOTIDE SEQUENCE [LARGE SCALE GENOMIC DNA]</scope>
    <source>
        <strain evidence="6 7">BRFM 1820</strain>
    </source>
</reference>
<sequence>MACSHGHGATASAGFPKANYGPGAKWIKHLTQNRLGTFEGGHFADVNLSSVLFTHRIDNKEHFKPEVWSAPGLLKPTFEEAMKFRPASKGESFGPSWGLIGGSQGGRPPLPFPHTGISMSAYSAVEFDPGCDATIFSTDGTPLQGITGGGGGDRRVEYVIPHSIVKTGKHELVIESSCNGIFGAPWNGDTIPPPDALSTCSLLGCTILNSQQMNRYLGLASADLVVPNMEAWHFLWDVQALRQISELVPGNTALQNKALTTANAIMTVFDKGDVHSLSAGRKLAEEVLGEHWAEKGENLVYEERTEKAQVWVIGSGPTESPSRKWLARGLPKSTSWIATRSIVSRAVRRSSTNGSRALARQSIFGQRYFESRFGARCKTAWLPDSFGLTAVPQLIRLADMDYFFTQKLSWNISGRTVYLRSIRRNNFPHSTFDWVGIGGTQVLRHMTPVDTYTAQATVGDVVKDVNNHKNLKSSDISLLVFGNGDGGGGPLAKMLENLRRIRATSNKWRVIPPVNMGHSVDEFLDVLANDSDAGAKLPNWSGELYLEKGDRKFEILLRDVESVQVPQDRLCIHEKINDCWEKVLLNQFHDVLPGSAIGMVYDGAEKLYAEVRKDGETLLEEAFKAIFPPSVSLDDQAFKSKKTGTIVGFNTTFFPHRDIVEVLLSGAAQRLKSQVVQTAKNGARWLCTSRLLCWWWGSLWYSNRKRASVAPVGTDHFVLKNASVQLTIIEGGITSLYDVALDRELIPAGESEASSSLDKPNYWDAWDVEIHHLEKFQKLRFDNISVAAEGRLRASLKSTVKYGHSTCH</sequence>
<dbReference type="InterPro" id="IPR028995">
    <property type="entry name" value="Glyco_hydro_57/38_cen_sf"/>
</dbReference>
<dbReference type="InterPro" id="IPR054723">
    <property type="entry name" value="Ams1-like_N"/>
</dbReference>
<dbReference type="STRING" id="139420.A0A371CH52"/>
<dbReference type="SUPFAM" id="SSF74650">
    <property type="entry name" value="Galactose mutarotase-like"/>
    <property type="match status" value="1"/>
</dbReference>
<dbReference type="InterPro" id="IPR027291">
    <property type="entry name" value="Glyco_hydro_38_N_sf"/>
</dbReference>
<evidence type="ECO:0000313" key="6">
    <source>
        <dbReference type="EMBL" id="RDX39615.1"/>
    </source>
</evidence>
<keyword evidence="3" id="KW-0378">Hydrolase</keyword>
<accession>A0A371CH52</accession>
<dbReference type="Proteomes" id="UP000256964">
    <property type="component" value="Unassembled WGS sequence"/>
</dbReference>
<dbReference type="GO" id="GO:0046872">
    <property type="term" value="F:metal ion binding"/>
    <property type="evidence" value="ECO:0007669"/>
    <property type="project" value="UniProtKB-KW"/>
</dbReference>
<evidence type="ECO:0000259" key="5">
    <source>
        <dbReference type="SMART" id="SM00872"/>
    </source>
</evidence>
<evidence type="ECO:0000256" key="1">
    <source>
        <dbReference type="ARBA" id="ARBA00009792"/>
    </source>
</evidence>
<dbReference type="SUPFAM" id="SSF88713">
    <property type="entry name" value="Glycoside hydrolase/deacetylase"/>
    <property type="match status" value="1"/>
</dbReference>
<comment type="similarity">
    <text evidence="1">Belongs to the glycosyl hydrolase 38 family.</text>
</comment>